<proteinExistence type="predicted"/>
<keyword evidence="1" id="KW-1133">Transmembrane helix</keyword>
<dbReference type="EMBL" id="GL883119">
    <property type="protein sequence ID" value="EGG04341.1"/>
    <property type="molecule type" value="Genomic_DNA"/>
</dbReference>
<evidence type="ECO:0000313" key="3">
    <source>
        <dbReference type="Proteomes" id="UP000001072"/>
    </source>
</evidence>
<dbReference type="HOGENOM" id="CLU_525875_0_0_1"/>
<feature type="transmembrane region" description="Helical" evidence="1">
    <location>
        <begin position="323"/>
        <end position="342"/>
    </location>
</feature>
<reference evidence="3" key="1">
    <citation type="journal article" date="2011" name="Proc. Natl. Acad. Sci. U.S.A.">
        <title>Obligate biotrophy features unraveled by the genomic analysis of rust fungi.</title>
        <authorList>
            <person name="Duplessis S."/>
            <person name="Cuomo C.A."/>
            <person name="Lin Y.-C."/>
            <person name="Aerts A."/>
            <person name="Tisserant E."/>
            <person name="Veneault-Fourrey C."/>
            <person name="Joly D.L."/>
            <person name="Hacquard S."/>
            <person name="Amselem J."/>
            <person name="Cantarel B.L."/>
            <person name="Chiu R."/>
            <person name="Coutinho P.M."/>
            <person name="Feau N."/>
            <person name="Field M."/>
            <person name="Frey P."/>
            <person name="Gelhaye E."/>
            <person name="Goldberg J."/>
            <person name="Grabherr M.G."/>
            <person name="Kodira C.D."/>
            <person name="Kohler A."/>
            <person name="Kuees U."/>
            <person name="Lindquist E.A."/>
            <person name="Lucas S.M."/>
            <person name="Mago R."/>
            <person name="Mauceli E."/>
            <person name="Morin E."/>
            <person name="Murat C."/>
            <person name="Pangilinan J.L."/>
            <person name="Park R."/>
            <person name="Pearson M."/>
            <person name="Quesneville H."/>
            <person name="Rouhier N."/>
            <person name="Sakthikumar S."/>
            <person name="Salamov A.A."/>
            <person name="Schmutz J."/>
            <person name="Selles B."/>
            <person name="Shapiro H."/>
            <person name="Tanguay P."/>
            <person name="Tuskan G.A."/>
            <person name="Henrissat B."/>
            <person name="Van de Peer Y."/>
            <person name="Rouze P."/>
            <person name="Ellis J.G."/>
            <person name="Dodds P.N."/>
            <person name="Schein J.E."/>
            <person name="Zhong S."/>
            <person name="Hamelin R.C."/>
            <person name="Grigoriev I.V."/>
            <person name="Szabo L.J."/>
            <person name="Martin F."/>
        </authorList>
    </citation>
    <scope>NUCLEOTIDE SEQUENCE [LARGE SCALE GENOMIC DNA]</scope>
    <source>
        <strain evidence="3">98AG31 / pathotype 3-4-7</strain>
    </source>
</reference>
<name>F4RTG5_MELLP</name>
<keyword evidence="1" id="KW-0812">Transmembrane</keyword>
<dbReference type="AlphaFoldDB" id="F4RTG5"/>
<dbReference type="OrthoDB" id="10324775at2759"/>
<keyword evidence="1" id="KW-0472">Membrane</keyword>
<gene>
    <name evidence="2" type="ORF">MELLADRAFT_89462</name>
</gene>
<feature type="transmembrane region" description="Helical" evidence="1">
    <location>
        <begin position="49"/>
        <end position="70"/>
    </location>
</feature>
<dbReference type="Proteomes" id="UP000001072">
    <property type="component" value="Unassembled WGS sequence"/>
</dbReference>
<dbReference type="RefSeq" id="XP_007412470.1">
    <property type="nucleotide sequence ID" value="XM_007412408.1"/>
</dbReference>
<feature type="transmembrane region" description="Helical" evidence="1">
    <location>
        <begin position="287"/>
        <end position="311"/>
    </location>
</feature>
<organism evidence="3">
    <name type="scientific">Melampsora larici-populina (strain 98AG31 / pathotype 3-4-7)</name>
    <name type="common">Poplar leaf rust fungus</name>
    <dbReference type="NCBI Taxonomy" id="747676"/>
    <lineage>
        <taxon>Eukaryota</taxon>
        <taxon>Fungi</taxon>
        <taxon>Dikarya</taxon>
        <taxon>Basidiomycota</taxon>
        <taxon>Pucciniomycotina</taxon>
        <taxon>Pucciniomycetes</taxon>
        <taxon>Pucciniales</taxon>
        <taxon>Melampsoraceae</taxon>
        <taxon>Melampsora</taxon>
    </lineage>
</organism>
<evidence type="ECO:0000313" key="2">
    <source>
        <dbReference type="EMBL" id="EGG04341.1"/>
    </source>
</evidence>
<dbReference type="InParanoid" id="F4RTG5"/>
<dbReference type="VEuPathDB" id="FungiDB:MELLADRAFT_89462"/>
<evidence type="ECO:0000256" key="1">
    <source>
        <dbReference type="SAM" id="Phobius"/>
    </source>
</evidence>
<protein>
    <submittedName>
        <fullName evidence="2">Uncharacterized protein</fullName>
    </submittedName>
</protein>
<dbReference type="GeneID" id="18935201"/>
<keyword evidence="3" id="KW-1185">Reference proteome</keyword>
<sequence>MFDYQMIRFLVGGSKKDLRYRHDYSILGNREFVGKWGAPDIDTSVADTLLTIMLLIVYAFDINNLLSFLIDEDSQQLTSLTSTILEDVRQMTIDQLFSENTLKLLFQRFSEAVEEHPLAFEPFCPSGLSFQFDGQNQSNVSVSIGQHLTILYKYHKLDLQVVIQRALREILSRQHQDEKYDHIIDSLGGPAKTNDKIEKLAAALSIGSFDQLLKNVRSIMSPLDPTLEPISVNFDIFVNFDDAAYSRGVVTFSFSRTSSRSLSQRHRGRKAFQRLLDSTVYLVSERFTVLVIFVLSIAILVLGLLITIGLIPGVSESRAANVLTYSGAIASALIGVGPKIIYRNWTYYDVFRMQRSLLSVSDINRNFPEYEDRARIFTELYKRANTGEIPVTGSYTCAFVCEKRDDGFVCDEGIPLASVIRSTDGLIYVSLSHHTLTLVIPGFSFSNVSGLGTEARKRRKVKYMIRINEGVLTYVRGSTPETACHFEDSGESSEIPVADFNEVAPATLYVGYGTPTLP</sequence>
<accession>F4RTG5</accession>
<dbReference type="KEGG" id="mlr:MELLADRAFT_89462"/>